<keyword evidence="1" id="KW-0812">Transmembrane</keyword>
<keyword evidence="1" id="KW-0472">Membrane</keyword>
<comment type="caution">
    <text evidence="2">The sequence shown here is derived from an EMBL/GenBank/DDBJ whole genome shotgun (WGS) entry which is preliminary data.</text>
</comment>
<feature type="transmembrane region" description="Helical" evidence="1">
    <location>
        <begin position="54"/>
        <end position="72"/>
    </location>
</feature>
<evidence type="ECO:0000256" key="1">
    <source>
        <dbReference type="SAM" id="Phobius"/>
    </source>
</evidence>
<dbReference type="InterPro" id="IPR012340">
    <property type="entry name" value="NA-bd_OB-fold"/>
</dbReference>
<sequence>MWTLIISLLLIGLALVVIELIFIPGSTIVGVLGALFAVFAIVISYKSFGRETGFTVLLVSATATLATLIYSFKTGVWSKLSLKTVIDSKVNEGFNEALKVGDIGKALSTLRPIGKAEFDTKQYEVKTSGEYIESGVIIRIKEIYPNQIIVEPLI</sequence>
<evidence type="ECO:0000313" key="2">
    <source>
        <dbReference type="EMBL" id="MBT1704333.1"/>
    </source>
</evidence>
<dbReference type="PANTHER" id="PTHR33507">
    <property type="entry name" value="INNER MEMBRANE PROTEIN YBBJ"/>
    <property type="match status" value="1"/>
</dbReference>
<dbReference type="Gene3D" id="2.40.50.140">
    <property type="entry name" value="Nucleic acid-binding proteins"/>
    <property type="match status" value="1"/>
</dbReference>
<organism evidence="2 3">
    <name type="scientific">Chryseosolibacter indicus</name>
    <dbReference type="NCBI Taxonomy" id="2782351"/>
    <lineage>
        <taxon>Bacteria</taxon>
        <taxon>Pseudomonadati</taxon>
        <taxon>Bacteroidota</taxon>
        <taxon>Cytophagia</taxon>
        <taxon>Cytophagales</taxon>
        <taxon>Chryseotaleaceae</taxon>
        <taxon>Chryseosolibacter</taxon>
    </lineage>
</organism>
<dbReference type="EMBL" id="JAHESD010000029">
    <property type="protein sequence ID" value="MBT1704333.1"/>
    <property type="molecule type" value="Genomic_DNA"/>
</dbReference>
<gene>
    <name evidence="2" type="ORF">KK060_13645</name>
</gene>
<feature type="transmembrane region" description="Helical" evidence="1">
    <location>
        <begin position="28"/>
        <end position="48"/>
    </location>
</feature>
<keyword evidence="1" id="KW-1133">Transmembrane helix</keyword>
<reference evidence="2 3" key="1">
    <citation type="submission" date="2021-05" db="EMBL/GenBank/DDBJ databases">
        <title>A Polyphasic approach of four new species of the genus Ohtaekwangia: Ohtaekwangia histidinii sp. nov., Ohtaekwangia cretensis sp. nov., Ohtaekwangia indiensis sp. nov., Ohtaekwangia reichenbachii sp. nov. from diverse environment.</title>
        <authorList>
            <person name="Octaviana S."/>
        </authorList>
    </citation>
    <scope>NUCLEOTIDE SEQUENCE [LARGE SCALE GENOMIC DNA]</scope>
    <source>
        <strain evidence="2 3">PWU20</strain>
    </source>
</reference>
<dbReference type="PANTHER" id="PTHR33507:SF3">
    <property type="entry name" value="INNER MEMBRANE PROTEIN YBBJ"/>
    <property type="match status" value="1"/>
</dbReference>
<dbReference type="Proteomes" id="UP000772618">
    <property type="component" value="Unassembled WGS sequence"/>
</dbReference>
<evidence type="ECO:0008006" key="4">
    <source>
        <dbReference type="Google" id="ProtNLM"/>
    </source>
</evidence>
<dbReference type="RefSeq" id="WP_254154290.1">
    <property type="nucleotide sequence ID" value="NZ_JAHESD010000029.1"/>
</dbReference>
<dbReference type="InterPro" id="IPR052165">
    <property type="entry name" value="Membrane_assoc_protease"/>
</dbReference>
<name>A0ABS5VTF0_9BACT</name>
<protein>
    <recommendedName>
        <fullName evidence="4">NfeD-like C-terminal domain-containing protein</fullName>
    </recommendedName>
</protein>
<accession>A0ABS5VTF0</accession>
<evidence type="ECO:0000313" key="3">
    <source>
        <dbReference type="Proteomes" id="UP000772618"/>
    </source>
</evidence>
<proteinExistence type="predicted"/>
<keyword evidence="3" id="KW-1185">Reference proteome</keyword>
<feature type="transmembrane region" description="Helical" evidence="1">
    <location>
        <begin position="6"/>
        <end position="23"/>
    </location>
</feature>